<proteinExistence type="predicted"/>
<keyword evidence="1" id="KW-0472">Membrane</keyword>
<sequence length="148" mass="16103">MTPDSTLPLAVRNRTPTTRWWRRRPPAGLSGFARGVWWTGHAQLFVSAALWVIGPASFALAWLPYNALTGTFGMTAWFGTAMALPFATSGMMLRAYAVRWASREGPLFERSIELAVTVVLIALISIAFVWLLALAIALAAVALTSRPA</sequence>
<keyword evidence="1" id="KW-1133">Transmembrane helix</keyword>
<evidence type="ECO:0000256" key="1">
    <source>
        <dbReference type="SAM" id="Phobius"/>
    </source>
</evidence>
<feature type="transmembrane region" description="Helical" evidence="1">
    <location>
        <begin position="71"/>
        <end position="93"/>
    </location>
</feature>
<dbReference type="AlphaFoldDB" id="A0AAU7GAI9"/>
<accession>A0AAU7GAI9</accession>
<dbReference type="RefSeq" id="WP_348787409.1">
    <property type="nucleotide sequence ID" value="NZ_CP157390.1"/>
</dbReference>
<reference evidence="2" key="1">
    <citation type="submission" date="2024-05" db="EMBL/GenBank/DDBJ databases">
        <title>The Natural Products Discovery Center: Release of the First 8490 Sequenced Strains for Exploring Actinobacteria Biosynthetic Diversity.</title>
        <authorList>
            <person name="Kalkreuter E."/>
            <person name="Kautsar S.A."/>
            <person name="Yang D."/>
            <person name="Bader C.D."/>
            <person name="Teijaro C.N."/>
            <person name="Fluegel L."/>
            <person name="Davis C.M."/>
            <person name="Simpson J.R."/>
            <person name="Lauterbach L."/>
            <person name="Steele A.D."/>
            <person name="Gui C."/>
            <person name="Meng S."/>
            <person name="Li G."/>
            <person name="Viehrig K."/>
            <person name="Ye F."/>
            <person name="Su P."/>
            <person name="Kiefer A.F."/>
            <person name="Nichols A."/>
            <person name="Cepeda A.J."/>
            <person name="Yan W."/>
            <person name="Fan B."/>
            <person name="Jiang Y."/>
            <person name="Adhikari A."/>
            <person name="Zheng C.-J."/>
            <person name="Schuster L."/>
            <person name="Cowan T.M."/>
            <person name="Smanski M.J."/>
            <person name="Chevrette M.G."/>
            <person name="de Carvalho L.P.S."/>
            <person name="Shen B."/>
        </authorList>
    </citation>
    <scope>NUCLEOTIDE SEQUENCE</scope>
    <source>
        <strain evidence="2">NPDC080035</strain>
    </source>
</reference>
<dbReference type="EMBL" id="CP157390">
    <property type="protein sequence ID" value="XBM47436.1"/>
    <property type="molecule type" value="Genomic_DNA"/>
</dbReference>
<feature type="transmembrane region" description="Helical" evidence="1">
    <location>
        <begin position="44"/>
        <end position="65"/>
    </location>
</feature>
<keyword evidence="1" id="KW-0812">Transmembrane</keyword>
<gene>
    <name evidence="2" type="ORF">AAME72_15300</name>
</gene>
<name>A0AAU7GAI9_9MICO</name>
<feature type="transmembrane region" description="Helical" evidence="1">
    <location>
        <begin position="114"/>
        <end position="143"/>
    </location>
</feature>
<organism evidence="2">
    <name type="scientific">Leifsonia sp. NPDC080035</name>
    <dbReference type="NCBI Taxonomy" id="3143936"/>
    <lineage>
        <taxon>Bacteria</taxon>
        <taxon>Bacillati</taxon>
        <taxon>Actinomycetota</taxon>
        <taxon>Actinomycetes</taxon>
        <taxon>Micrococcales</taxon>
        <taxon>Microbacteriaceae</taxon>
        <taxon>Leifsonia</taxon>
    </lineage>
</organism>
<evidence type="ECO:0000313" key="2">
    <source>
        <dbReference type="EMBL" id="XBM47436.1"/>
    </source>
</evidence>
<protein>
    <submittedName>
        <fullName evidence="2">Uncharacterized protein</fullName>
    </submittedName>
</protein>